<sequence length="50" mass="5399">MGFRKKILIGLSAVMVIMVFLGGIGLNEMNKTPSGVYFITVQNSTASCNF</sequence>
<keyword evidence="1" id="KW-0812">Transmembrane</keyword>
<dbReference type="AlphaFoldDB" id="A0A7I8DJ90"/>
<gene>
    <name evidence="2" type="ORF">bsdcttw_14710</name>
</gene>
<dbReference type="KEGG" id="acht:bsdcttw_14710"/>
<keyword evidence="1" id="KW-0472">Membrane</keyword>
<evidence type="ECO:0000313" key="2">
    <source>
        <dbReference type="EMBL" id="BCJ98430.1"/>
    </source>
</evidence>
<reference evidence="2 3" key="2">
    <citation type="submission" date="2020-08" db="EMBL/GenBank/DDBJ databases">
        <authorList>
            <person name="Ueki A."/>
            <person name="Tonouchi A."/>
        </authorList>
    </citation>
    <scope>NUCLEOTIDE SEQUENCE [LARGE SCALE GENOMIC DNA]</scope>
    <source>
        <strain evidence="2 3">CTTW</strain>
    </source>
</reference>
<keyword evidence="3" id="KW-1185">Reference proteome</keyword>
<evidence type="ECO:0000256" key="1">
    <source>
        <dbReference type="SAM" id="Phobius"/>
    </source>
</evidence>
<reference evidence="2 3" key="1">
    <citation type="submission" date="2020-08" db="EMBL/GenBank/DDBJ databases">
        <title>Draft genome sequencing of an Anaerocolumna strain isolated from anoxic soil subjected to BSD treatment.</title>
        <authorList>
            <person name="Uek A."/>
            <person name="Tonouchi A."/>
        </authorList>
    </citation>
    <scope>NUCLEOTIDE SEQUENCE [LARGE SCALE GENOMIC DNA]</scope>
    <source>
        <strain evidence="2 3">CTTW</strain>
    </source>
</reference>
<organism evidence="2 3">
    <name type="scientific">Anaerocolumna chitinilytica</name>
    <dbReference type="NCBI Taxonomy" id="1727145"/>
    <lineage>
        <taxon>Bacteria</taxon>
        <taxon>Bacillati</taxon>
        <taxon>Bacillota</taxon>
        <taxon>Clostridia</taxon>
        <taxon>Lachnospirales</taxon>
        <taxon>Lachnospiraceae</taxon>
        <taxon>Anaerocolumna</taxon>
    </lineage>
</organism>
<evidence type="ECO:0000313" key="3">
    <source>
        <dbReference type="Proteomes" id="UP000515703"/>
    </source>
</evidence>
<dbReference type="EMBL" id="AP023368">
    <property type="protein sequence ID" value="BCJ98430.1"/>
    <property type="molecule type" value="Genomic_DNA"/>
</dbReference>
<accession>A0A7I8DJ90</accession>
<dbReference type="Proteomes" id="UP000515703">
    <property type="component" value="Chromosome"/>
</dbReference>
<proteinExistence type="predicted"/>
<name>A0A7I8DJ90_9FIRM</name>
<feature type="transmembrane region" description="Helical" evidence="1">
    <location>
        <begin position="7"/>
        <end position="26"/>
    </location>
</feature>
<dbReference type="RefSeq" id="WP_185258760.1">
    <property type="nucleotide sequence ID" value="NZ_AP023368.1"/>
</dbReference>
<keyword evidence="1" id="KW-1133">Transmembrane helix</keyword>
<protein>
    <submittedName>
        <fullName evidence="2">Uncharacterized protein</fullName>
    </submittedName>
</protein>